<keyword evidence="1" id="KW-0472">Membrane</keyword>
<accession>A0A8S5RKA7</accession>
<feature type="transmembrane region" description="Helical" evidence="1">
    <location>
        <begin position="25"/>
        <end position="43"/>
    </location>
</feature>
<evidence type="ECO:0000256" key="1">
    <source>
        <dbReference type="SAM" id="Phobius"/>
    </source>
</evidence>
<keyword evidence="1" id="KW-1133">Transmembrane helix</keyword>
<evidence type="ECO:0000313" key="2">
    <source>
        <dbReference type="EMBL" id="DAE31493.1"/>
    </source>
</evidence>
<sequence length="83" mass="9404">MISSVYRLLCVYIIVRLEAVMVSWYVWYIVSLYVYLITSVYISKSAVTTPIESISSSIPVFKSFNSSLICLCISSKQISVFNS</sequence>
<name>A0A8S5RKA7_9VIRU</name>
<protein>
    <submittedName>
        <fullName evidence="2">Uncharacterized protein</fullName>
    </submittedName>
</protein>
<reference evidence="2" key="1">
    <citation type="journal article" date="2021" name="Proc. Natl. Acad. Sci. U.S.A.">
        <title>A Catalog of Tens of Thousands of Viruses from Human Metagenomes Reveals Hidden Associations with Chronic Diseases.</title>
        <authorList>
            <person name="Tisza M.J."/>
            <person name="Buck C.B."/>
        </authorList>
    </citation>
    <scope>NUCLEOTIDE SEQUENCE</scope>
    <source>
        <strain evidence="2">CtBM815</strain>
    </source>
</reference>
<keyword evidence="1" id="KW-0812">Transmembrane</keyword>
<proteinExistence type="predicted"/>
<dbReference type="EMBL" id="BK059109">
    <property type="protein sequence ID" value="DAE31493.1"/>
    <property type="molecule type" value="Genomic_DNA"/>
</dbReference>
<organism evidence="2">
    <name type="scientific">virus sp. ctBM815</name>
    <dbReference type="NCBI Taxonomy" id="2825806"/>
    <lineage>
        <taxon>Viruses</taxon>
    </lineage>
</organism>